<accession>A0A2A8CXJ7</accession>
<protein>
    <recommendedName>
        <fullName evidence="1">SnoaL-like domain-containing protein</fullName>
    </recommendedName>
</protein>
<dbReference type="Pfam" id="PF13474">
    <property type="entry name" value="SnoaL_3"/>
    <property type="match status" value="1"/>
</dbReference>
<dbReference type="EMBL" id="PDEQ01000005">
    <property type="protein sequence ID" value="PEN13108.1"/>
    <property type="molecule type" value="Genomic_DNA"/>
</dbReference>
<dbReference type="Gene3D" id="3.10.450.50">
    <property type="match status" value="1"/>
</dbReference>
<dbReference type="AlphaFoldDB" id="A0A2A8CXJ7"/>
<evidence type="ECO:0000313" key="3">
    <source>
        <dbReference type="Proteomes" id="UP000220102"/>
    </source>
</evidence>
<dbReference type="Proteomes" id="UP000220102">
    <property type="component" value="Unassembled WGS sequence"/>
</dbReference>
<evidence type="ECO:0000259" key="1">
    <source>
        <dbReference type="Pfam" id="PF13474"/>
    </source>
</evidence>
<evidence type="ECO:0000313" key="2">
    <source>
        <dbReference type="EMBL" id="PEN13108.1"/>
    </source>
</evidence>
<keyword evidence="3" id="KW-1185">Reference proteome</keyword>
<feature type="domain" description="SnoaL-like" evidence="1">
    <location>
        <begin position="22"/>
        <end position="145"/>
    </location>
</feature>
<name>A0A2A8CXJ7_9BACT</name>
<gene>
    <name evidence="2" type="ORF">CRI94_10680</name>
</gene>
<reference evidence="2 3" key="1">
    <citation type="submission" date="2017-10" db="EMBL/GenBank/DDBJ databases">
        <title>Draft genome of Longibacter Salinarum.</title>
        <authorList>
            <person name="Goh K.M."/>
            <person name="Shamsir M.S."/>
            <person name="Lim S.W."/>
        </authorList>
    </citation>
    <scope>NUCLEOTIDE SEQUENCE [LARGE SCALE GENOMIC DNA]</scope>
    <source>
        <strain evidence="2 3">KCTC 52045</strain>
    </source>
</reference>
<proteinExistence type="predicted"/>
<sequence>MSSPTVESMIETNAPDDAVRGVRSTIRKFFDAMNRQDLEQMVEITAHDPHMVHIGTDVGEIWRGWEHLHADTIEQFDGLQRYEATIRRLAIHTSENGDTAWYSHLLDAEIDSASGTQVWKGARFTGVLEKRGGDWKLVQTHVSLPESHA</sequence>
<dbReference type="OrthoDB" id="1119737at2"/>
<dbReference type="SUPFAM" id="SSF54427">
    <property type="entry name" value="NTF2-like"/>
    <property type="match status" value="1"/>
</dbReference>
<dbReference type="InterPro" id="IPR037401">
    <property type="entry name" value="SnoaL-like"/>
</dbReference>
<dbReference type="RefSeq" id="WP_098075700.1">
    <property type="nucleotide sequence ID" value="NZ_PDEQ01000005.1"/>
</dbReference>
<organism evidence="2 3">
    <name type="scientific">Longibacter salinarum</name>
    <dbReference type="NCBI Taxonomy" id="1850348"/>
    <lineage>
        <taxon>Bacteria</taxon>
        <taxon>Pseudomonadati</taxon>
        <taxon>Rhodothermota</taxon>
        <taxon>Rhodothermia</taxon>
        <taxon>Rhodothermales</taxon>
        <taxon>Salisaetaceae</taxon>
        <taxon>Longibacter</taxon>
    </lineage>
</organism>
<comment type="caution">
    <text evidence="2">The sequence shown here is derived from an EMBL/GenBank/DDBJ whole genome shotgun (WGS) entry which is preliminary data.</text>
</comment>
<dbReference type="InterPro" id="IPR032710">
    <property type="entry name" value="NTF2-like_dom_sf"/>
</dbReference>